<name>A0AB34K827_PRYPA</name>
<dbReference type="InterPro" id="IPR011042">
    <property type="entry name" value="6-blade_b-propeller_TolB-like"/>
</dbReference>
<proteinExistence type="predicted"/>
<dbReference type="SUPFAM" id="SSF101898">
    <property type="entry name" value="NHL repeat"/>
    <property type="match status" value="1"/>
</dbReference>
<dbReference type="Pfam" id="PF10282">
    <property type="entry name" value="Lactonase"/>
    <property type="match status" value="1"/>
</dbReference>
<dbReference type="AlphaFoldDB" id="A0AB34K827"/>
<evidence type="ECO:0008006" key="4">
    <source>
        <dbReference type="Google" id="ProtNLM"/>
    </source>
</evidence>
<reference evidence="2 3" key="1">
    <citation type="journal article" date="2024" name="Science">
        <title>Giant polyketide synthase enzymes in the biosynthesis of giant marine polyether toxins.</title>
        <authorList>
            <person name="Fallon T.R."/>
            <person name="Shende V.V."/>
            <person name="Wierzbicki I.H."/>
            <person name="Pendleton A.L."/>
            <person name="Watervoot N.F."/>
            <person name="Auber R.P."/>
            <person name="Gonzalez D.J."/>
            <person name="Wisecaver J.H."/>
            <person name="Moore B.S."/>
        </authorList>
    </citation>
    <scope>NUCLEOTIDE SEQUENCE [LARGE SCALE GENOMIC DNA]</scope>
    <source>
        <strain evidence="2 3">12B1</strain>
    </source>
</reference>
<dbReference type="Gene3D" id="2.120.10.30">
    <property type="entry name" value="TolB, C-terminal domain"/>
    <property type="match status" value="3"/>
</dbReference>
<dbReference type="Proteomes" id="UP001515480">
    <property type="component" value="Unassembled WGS sequence"/>
</dbReference>
<accession>A0AB34K827</accession>
<feature type="region of interest" description="Disordered" evidence="1">
    <location>
        <begin position="383"/>
        <end position="505"/>
    </location>
</feature>
<dbReference type="EMBL" id="JBGBPQ010000001">
    <property type="protein sequence ID" value="KAL1529166.1"/>
    <property type="molecule type" value="Genomic_DNA"/>
</dbReference>
<gene>
    <name evidence="2" type="ORF">AB1Y20_000125</name>
</gene>
<evidence type="ECO:0000313" key="3">
    <source>
        <dbReference type="Proteomes" id="UP001515480"/>
    </source>
</evidence>
<dbReference type="PANTHER" id="PTHR46388">
    <property type="entry name" value="NHL REPEAT-CONTAINING PROTEIN 2"/>
    <property type="match status" value="1"/>
</dbReference>
<sequence length="733" mass="76251">MLLCSICAVIAQWQLSPVKTILAGSGTSGSADGTGAAASFSSPAGLALSADYATLFVAEYGNHRIRQIAISTGVVTTVAGSGSPAFADGTGVAASFAHPQGLIVSPDGTTLFVADVDNSRVRQLVISSGVVTTLAGSGSQAFADGTGAAASFHSPHDVAVSPDGTNLYVADHDNCRIRQITISSGVVTTLAGSGSAATADGTGAAASFNFPIGLAVLSDGTTLFVAEHAGHRIRQIATGTGVVTTLAGSGTASYDDGTGAAASFNFPRFLALSPDDSTLYVSQTWGDWANVRQIDVSSVSVRQHSGPYYGPQNMAVSSDGSSLYVADRLNHRIVLATNPDIIGNGTTFNAASGQCEVSCTARRRLDLSADEASYTQLTTQQSVCGFYPPPSTPPSIPPSTPPPSIPPSTPPPCTPPPCTPPSTPPPTTPPPTIPPSIPPSTPPPSPPPSTPPSTPPPTTPPSIPPSTPPPSPPPLTPPSTPPPSSPAPIAQITGDPHVHGAHGDSFDFKGADGGIYVLLSAPHLSMAAQFKHETFFTGYSKLWVHGSWIKRVYWTIRTASNNFLNATFDVDDPRFNGTRRATRRQVEGVTFAFRSNSLTVTTPQWPRGAHARIAPHGLLGQTYDGDNMPLHGRRDSYSTLDDGTPTLARKKMGGQITTRALGEGAIEGSHEMYPACTPSCATVYEKFEHKLRSERAGHATWVEAAISCKLISSVFTRGELHEADVHAIRSTRD</sequence>
<dbReference type="InterPro" id="IPR019405">
    <property type="entry name" value="Lactonase_7-beta_prop"/>
</dbReference>
<evidence type="ECO:0000313" key="2">
    <source>
        <dbReference type="EMBL" id="KAL1529166.1"/>
    </source>
</evidence>
<dbReference type="PANTHER" id="PTHR46388:SF2">
    <property type="entry name" value="NHL REPEAT-CONTAINING PROTEIN 2"/>
    <property type="match status" value="1"/>
</dbReference>
<keyword evidence="3" id="KW-1185">Reference proteome</keyword>
<feature type="compositionally biased region" description="Basic and acidic residues" evidence="1">
    <location>
        <begin position="496"/>
        <end position="505"/>
    </location>
</feature>
<dbReference type="PRINTS" id="PR01217">
    <property type="entry name" value="PRICHEXTENSN"/>
</dbReference>
<organism evidence="2 3">
    <name type="scientific">Prymnesium parvum</name>
    <name type="common">Toxic golden alga</name>
    <dbReference type="NCBI Taxonomy" id="97485"/>
    <lineage>
        <taxon>Eukaryota</taxon>
        <taxon>Haptista</taxon>
        <taxon>Haptophyta</taxon>
        <taxon>Prymnesiophyceae</taxon>
        <taxon>Prymnesiales</taxon>
        <taxon>Prymnesiaceae</taxon>
        <taxon>Prymnesium</taxon>
    </lineage>
</organism>
<feature type="compositionally biased region" description="Pro residues" evidence="1">
    <location>
        <begin position="387"/>
        <end position="486"/>
    </location>
</feature>
<protein>
    <recommendedName>
        <fullName evidence="4">SMP-30/Gluconolactonase/LRE-like region domain-containing protein</fullName>
    </recommendedName>
</protein>
<comment type="caution">
    <text evidence="2">The sequence shown here is derived from an EMBL/GenBank/DDBJ whole genome shotgun (WGS) entry which is preliminary data.</text>
</comment>
<evidence type="ECO:0000256" key="1">
    <source>
        <dbReference type="SAM" id="MobiDB-lite"/>
    </source>
</evidence>